<name>A0AAD9L6V0_PAPLA</name>
<comment type="similarity">
    <text evidence="2 4">Belongs to the GMC oxidoreductase family.</text>
</comment>
<dbReference type="InterPro" id="IPR007867">
    <property type="entry name" value="GMC_OxRtase_C"/>
</dbReference>
<evidence type="ECO:0000256" key="1">
    <source>
        <dbReference type="ARBA" id="ARBA00001974"/>
    </source>
</evidence>
<dbReference type="PANTHER" id="PTHR11552:SF78">
    <property type="entry name" value="GLUCOSE-METHANOL-CHOLINE OXIDOREDUCTASE N-TERMINAL DOMAIN-CONTAINING PROTEIN"/>
    <property type="match status" value="1"/>
</dbReference>
<dbReference type="InterPro" id="IPR000172">
    <property type="entry name" value="GMC_OxRdtase_N"/>
</dbReference>
<evidence type="ECO:0000313" key="6">
    <source>
        <dbReference type="EMBL" id="KAK1924892.1"/>
    </source>
</evidence>
<dbReference type="SUPFAM" id="SSF54373">
    <property type="entry name" value="FAD-linked reductases, C-terminal domain"/>
    <property type="match status" value="1"/>
</dbReference>
<reference evidence="6" key="1">
    <citation type="submission" date="2023-02" db="EMBL/GenBank/DDBJ databases">
        <title>Identification and recombinant expression of a fungal hydrolase from Papiliotrema laurentii that hydrolyzes apple cutin and clears colloidal polyester polyurethane.</title>
        <authorList>
            <consortium name="DOE Joint Genome Institute"/>
            <person name="Roman V.A."/>
            <person name="Bojanowski C."/>
            <person name="Crable B.R."/>
            <person name="Wagner D.N."/>
            <person name="Hung C.S."/>
            <person name="Nadeau L.J."/>
            <person name="Schratz L."/>
            <person name="Haridas S."/>
            <person name="Pangilinan J."/>
            <person name="Lipzen A."/>
            <person name="Na H."/>
            <person name="Yan M."/>
            <person name="Ng V."/>
            <person name="Grigoriev I.V."/>
            <person name="Spatafora J.W."/>
            <person name="Barlow D."/>
            <person name="Biffinger J."/>
            <person name="Kelley-Loughnane N."/>
            <person name="Varaljay V.A."/>
            <person name="Crookes-Goodson W.J."/>
        </authorList>
    </citation>
    <scope>NUCLEOTIDE SEQUENCE</scope>
    <source>
        <strain evidence="6">5307AH</strain>
    </source>
</reference>
<dbReference type="PANTHER" id="PTHR11552">
    <property type="entry name" value="GLUCOSE-METHANOL-CHOLINE GMC OXIDOREDUCTASE"/>
    <property type="match status" value="1"/>
</dbReference>
<evidence type="ECO:0000256" key="3">
    <source>
        <dbReference type="PIRSR" id="PIRSR000137-2"/>
    </source>
</evidence>
<evidence type="ECO:0000313" key="7">
    <source>
        <dbReference type="Proteomes" id="UP001182556"/>
    </source>
</evidence>
<dbReference type="GO" id="GO:0016614">
    <property type="term" value="F:oxidoreductase activity, acting on CH-OH group of donors"/>
    <property type="evidence" value="ECO:0007669"/>
    <property type="project" value="InterPro"/>
</dbReference>
<dbReference type="GO" id="GO:0050660">
    <property type="term" value="F:flavin adenine dinucleotide binding"/>
    <property type="evidence" value="ECO:0007669"/>
    <property type="project" value="InterPro"/>
</dbReference>
<dbReference type="Pfam" id="PF05199">
    <property type="entry name" value="GMC_oxred_C"/>
    <property type="match status" value="1"/>
</dbReference>
<dbReference type="PROSITE" id="PS00623">
    <property type="entry name" value="GMC_OXRED_1"/>
    <property type="match status" value="1"/>
</dbReference>
<evidence type="ECO:0000256" key="4">
    <source>
        <dbReference type="RuleBase" id="RU003968"/>
    </source>
</evidence>
<dbReference type="SUPFAM" id="SSF51905">
    <property type="entry name" value="FAD/NAD(P)-binding domain"/>
    <property type="match status" value="1"/>
</dbReference>
<dbReference type="PIRSF" id="PIRSF000137">
    <property type="entry name" value="Alcohol_oxidase"/>
    <property type="match status" value="1"/>
</dbReference>
<dbReference type="InterPro" id="IPR012132">
    <property type="entry name" value="GMC_OxRdtase"/>
</dbReference>
<feature type="binding site" evidence="3">
    <location>
        <position position="223"/>
    </location>
    <ligand>
        <name>FAD</name>
        <dbReference type="ChEBI" id="CHEBI:57692"/>
    </ligand>
</feature>
<dbReference type="Gene3D" id="3.50.50.60">
    <property type="entry name" value="FAD/NAD(P)-binding domain"/>
    <property type="match status" value="1"/>
</dbReference>
<dbReference type="Proteomes" id="UP001182556">
    <property type="component" value="Unassembled WGS sequence"/>
</dbReference>
<protein>
    <submittedName>
        <fullName evidence="6">GMC oxidoreductase-domain-containing protein</fullName>
    </submittedName>
</protein>
<sequence length="595" mass="64765">MSEEVVADVVVAGGGTAGCVVAGRLSDAFPDLKIVIIENGPESKDNPVIDQPFAGVFQVWTQPETIKYYKALPNEHLGGAESIVPTGNVLGGGTCVNWLGYQNAAKSDFNDWNTPGWSFDELRPVIDRSIRYQADDPKGIHGKDGAMPVSYGGFTTKLGEDVREAFKGTGVPHLEDMADFVTGHGYGRSVKWIGKDGYRSTAARHYIYNKPRPNPTILSRKTVSKVLIEDGVAVGVEICDAPSKRGDIEIKNVQTIKARRQVVVSAGALSTPCILERSGAGNPEILSKMGVEAKVDLPGVGKEYQDHQSIVEGYKIKDLDGLDAFAKRDPEAVEKAQEQWKKDGTGVLSTTVLDYFFKLRPTDAEIKSMGPEFAEMWSKVGQNYPDKPLVTGALGLMYFGDYKTVDPGHYMTICHWLNYPGSRGSIHISSTNPHVQPAFDTGMLSHPGDLEAHKWAYKLLRGVARRLPSYLGEEATRHPRFPPGSAAAVAAVDTPKTLEDTVEYSEEDEKALEAFIKMIIKTTWHSMATCPMKPKDEGGVVDPHLNVYGVKNLKLADLSICPKNVGSNTASVALIIGEKCAEILTEDLRRAGGEM</sequence>
<proteinExistence type="inferred from homology"/>
<evidence type="ECO:0000259" key="5">
    <source>
        <dbReference type="PROSITE" id="PS00623"/>
    </source>
</evidence>
<accession>A0AAD9L6V0</accession>
<dbReference type="AlphaFoldDB" id="A0AAD9L6V0"/>
<feature type="binding site" evidence="3">
    <location>
        <position position="89"/>
    </location>
    <ligand>
        <name>FAD</name>
        <dbReference type="ChEBI" id="CHEBI:57692"/>
    </ligand>
</feature>
<dbReference type="InterPro" id="IPR036188">
    <property type="entry name" value="FAD/NAD-bd_sf"/>
</dbReference>
<evidence type="ECO:0000256" key="2">
    <source>
        <dbReference type="ARBA" id="ARBA00010790"/>
    </source>
</evidence>
<keyword evidence="7" id="KW-1185">Reference proteome</keyword>
<organism evidence="6 7">
    <name type="scientific">Papiliotrema laurentii</name>
    <name type="common">Cryptococcus laurentii</name>
    <dbReference type="NCBI Taxonomy" id="5418"/>
    <lineage>
        <taxon>Eukaryota</taxon>
        <taxon>Fungi</taxon>
        <taxon>Dikarya</taxon>
        <taxon>Basidiomycota</taxon>
        <taxon>Agaricomycotina</taxon>
        <taxon>Tremellomycetes</taxon>
        <taxon>Tremellales</taxon>
        <taxon>Rhynchogastremaceae</taxon>
        <taxon>Papiliotrema</taxon>
    </lineage>
</organism>
<feature type="domain" description="Glucose-methanol-choline oxidoreductase N-terminal" evidence="5">
    <location>
        <begin position="87"/>
        <end position="110"/>
    </location>
</feature>
<comment type="caution">
    <text evidence="6">The sequence shown here is derived from an EMBL/GenBank/DDBJ whole genome shotgun (WGS) entry which is preliminary data.</text>
</comment>
<gene>
    <name evidence="6" type="ORF">DB88DRAFT_487225</name>
</gene>
<feature type="binding site" evidence="3">
    <location>
        <begin position="524"/>
        <end position="525"/>
    </location>
    <ligand>
        <name>FAD</name>
        <dbReference type="ChEBI" id="CHEBI:57692"/>
    </ligand>
</feature>
<comment type="cofactor">
    <cofactor evidence="1 3">
        <name>FAD</name>
        <dbReference type="ChEBI" id="CHEBI:57692"/>
    </cofactor>
</comment>
<dbReference type="EMBL" id="JAODAN010000004">
    <property type="protein sequence ID" value="KAK1924892.1"/>
    <property type="molecule type" value="Genomic_DNA"/>
</dbReference>
<keyword evidence="4" id="KW-0285">Flavoprotein</keyword>
<dbReference type="Gene3D" id="3.30.560.10">
    <property type="entry name" value="Glucose Oxidase, domain 3"/>
    <property type="match status" value="1"/>
</dbReference>
<dbReference type="Pfam" id="PF00732">
    <property type="entry name" value="GMC_oxred_N"/>
    <property type="match status" value="1"/>
</dbReference>
<keyword evidence="3 4" id="KW-0274">FAD</keyword>